<dbReference type="InterPro" id="IPR005835">
    <property type="entry name" value="NTP_transferase_dom"/>
</dbReference>
<gene>
    <name evidence="11" type="primary">rfbA</name>
    <name evidence="11" type="ORF">COT12_01450</name>
</gene>
<evidence type="ECO:0000256" key="6">
    <source>
        <dbReference type="ARBA" id="ARBA00022723"/>
    </source>
</evidence>
<keyword evidence="7 9" id="KW-0460">Magnesium</keyword>
<evidence type="ECO:0000256" key="3">
    <source>
        <dbReference type="ARBA" id="ARBA00012461"/>
    </source>
</evidence>
<evidence type="ECO:0000256" key="9">
    <source>
        <dbReference type="RuleBase" id="RU003706"/>
    </source>
</evidence>
<comment type="similarity">
    <text evidence="2 9">Belongs to the glucose-1-phosphate thymidylyltransferase family.</text>
</comment>
<evidence type="ECO:0000256" key="1">
    <source>
        <dbReference type="ARBA" id="ARBA00001946"/>
    </source>
</evidence>
<dbReference type="AlphaFoldDB" id="A0A2M6YCD3"/>
<dbReference type="GO" id="GO:0008879">
    <property type="term" value="F:glucose-1-phosphate thymidylyltransferase activity"/>
    <property type="evidence" value="ECO:0007669"/>
    <property type="project" value="UniProtKB-EC"/>
</dbReference>
<proteinExistence type="inferred from homology"/>
<dbReference type="InterPro" id="IPR005907">
    <property type="entry name" value="G1P_thy_trans_s"/>
</dbReference>
<evidence type="ECO:0000313" key="12">
    <source>
        <dbReference type="Proteomes" id="UP000229896"/>
    </source>
</evidence>
<sequence>MKGIILAGGTGTRLFPSTIVVSKQLQPVFDKPMIYYPLSVQMLAGIRDILIITTPHDNNSYKELLGSGSQLGMNISYQIQPNPGGLAEAFIIGANFIGNNSVCLILGDNIFHSAGLTGILKDACEIKSGAHIFGFRVEEPQRYGVVEFDNNGTVVSIEEKPETPKSKYAVVGLFFYGPEVVENVKKIERSSRGELEITDLNKLYLAERNLRVTILPRGLAWLDTGEHEAMQDASEYVRIVQKLTGNPIACIEEIAYHQGWINDEKLDVAIKKMEKSSYAEYLRRIERETHRDE</sequence>
<dbReference type="PANTHER" id="PTHR43532:SF1">
    <property type="entry name" value="GLUCOSE-1-PHOSPHATE THYMIDYLYLTRANSFERASE 1"/>
    <property type="match status" value="1"/>
</dbReference>
<protein>
    <recommendedName>
        <fullName evidence="3 9">Glucose-1-phosphate thymidylyltransferase</fullName>
        <ecNumber evidence="3 9">2.7.7.24</ecNumber>
    </recommendedName>
</protein>
<keyword evidence="5 9" id="KW-0548">Nucleotidyltransferase</keyword>
<evidence type="ECO:0000256" key="5">
    <source>
        <dbReference type="ARBA" id="ARBA00022695"/>
    </source>
</evidence>
<dbReference type="GO" id="GO:0046872">
    <property type="term" value="F:metal ion binding"/>
    <property type="evidence" value="ECO:0007669"/>
    <property type="project" value="UniProtKB-KW"/>
</dbReference>
<keyword evidence="6 9" id="KW-0479">Metal-binding</keyword>
<evidence type="ECO:0000256" key="8">
    <source>
        <dbReference type="ARBA" id="ARBA00049336"/>
    </source>
</evidence>
<dbReference type="PANTHER" id="PTHR43532">
    <property type="entry name" value="GLUCOSE-1-PHOSPHATE THYMIDYLYLTRANSFERASE"/>
    <property type="match status" value="1"/>
</dbReference>
<keyword evidence="4 9" id="KW-0808">Transferase</keyword>
<organism evidence="11 12">
    <name type="scientific">Candidatus Berkelbacteria bacterium CG08_land_8_20_14_0_20_39_8</name>
    <dbReference type="NCBI Taxonomy" id="1974511"/>
    <lineage>
        <taxon>Bacteria</taxon>
        <taxon>Candidatus Berkelbacteria</taxon>
    </lineage>
</organism>
<dbReference type="EMBL" id="PEXI01000048">
    <property type="protein sequence ID" value="PIU24357.1"/>
    <property type="molecule type" value="Genomic_DNA"/>
</dbReference>
<comment type="cofactor">
    <cofactor evidence="1">
        <name>Mg(2+)</name>
        <dbReference type="ChEBI" id="CHEBI:18420"/>
    </cofactor>
</comment>
<evidence type="ECO:0000259" key="10">
    <source>
        <dbReference type="Pfam" id="PF00483"/>
    </source>
</evidence>
<evidence type="ECO:0000313" key="11">
    <source>
        <dbReference type="EMBL" id="PIU24357.1"/>
    </source>
</evidence>
<dbReference type="Gene3D" id="3.90.550.10">
    <property type="entry name" value="Spore Coat Polysaccharide Biosynthesis Protein SpsA, Chain A"/>
    <property type="match status" value="1"/>
</dbReference>
<dbReference type="SUPFAM" id="SSF53448">
    <property type="entry name" value="Nucleotide-diphospho-sugar transferases"/>
    <property type="match status" value="1"/>
</dbReference>
<dbReference type="EC" id="2.7.7.24" evidence="3 9"/>
<dbReference type="CDD" id="cd02538">
    <property type="entry name" value="G1P_TT_short"/>
    <property type="match status" value="1"/>
</dbReference>
<evidence type="ECO:0000256" key="4">
    <source>
        <dbReference type="ARBA" id="ARBA00022679"/>
    </source>
</evidence>
<dbReference type="InterPro" id="IPR029044">
    <property type="entry name" value="Nucleotide-diphossugar_trans"/>
</dbReference>
<dbReference type="NCBIfam" id="TIGR01207">
    <property type="entry name" value="rmlA"/>
    <property type="match status" value="1"/>
</dbReference>
<feature type="domain" description="Nucleotidyl transferase" evidence="10">
    <location>
        <begin position="2"/>
        <end position="236"/>
    </location>
</feature>
<dbReference type="Pfam" id="PF00483">
    <property type="entry name" value="NTP_transferase"/>
    <property type="match status" value="1"/>
</dbReference>
<dbReference type="FunFam" id="3.90.550.10:FF:000023">
    <property type="entry name" value="Glucose-1-phosphate thymidylyltransferase"/>
    <property type="match status" value="1"/>
</dbReference>
<dbReference type="Proteomes" id="UP000229896">
    <property type="component" value="Unassembled WGS sequence"/>
</dbReference>
<comment type="catalytic activity">
    <reaction evidence="8 9">
        <text>dTTP + alpha-D-glucose 1-phosphate + H(+) = dTDP-alpha-D-glucose + diphosphate</text>
        <dbReference type="Rhea" id="RHEA:15225"/>
        <dbReference type="ChEBI" id="CHEBI:15378"/>
        <dbReference type="ChEBI" id="CHEBI:33019"/>
        <dbReference type="ChEBI" id="CHEBI:37568"/>
        <dbReference type="ChEBI" id="CHEBI:57477"/>
        <dbReference type="ChEBI" id="CHEBI:58601"/>
        <dbReference type="EC" id="2.7.7.24"/>
    </reaction>
</comment>
<accession>A0A2M6YCD3</accession>
<comment type="caution">
    <text evidence="11">The sequence shown here is derived from an EMBL/GenBank/DDBJ whole genome shotgun (WGS) entry which is preliminary data.</text>
</comment>
<comment type="function">
    <text evidence="9">Catalyzes the formation of dTDP-glucose, from dTTP and glucose 1-phosphate, as well as its pyrophosphorolysis.</text>
</comment>
<name>A0A2M6YCD3_9BACT</name>
<evidence type="ECO:0000256" key="7">
    <source>
        <dbReference type="ARBA" id="ARBA00022842"/>
    </source>
</evidence>
<evidence type="ECO:0000256" key="2">
    <source>
        <dbReference type="ARBA" id="ARBA00010480"/>
    </source>
</evidence>
<reference evidence="12" key="1">
    <citation type="submission" date="2017-09" db="EMBL/GenBank/DDBJ databases">
        <title>Depth-based differentiation of microbial function through sediment-hosted aquifers and enrichment of novel symbionts in the deep terrestrial subsurface.</title>
        <authorList>
            <person name="Probst A.J."/>
            <person name="Ladd B."/>
            <person name="Jarett J.K."/>
            <person name="Geller-Mcgrath D.E."/>
            <person name="Sieber C.M.K."/>
            <person name="Emerson J.B."/>
            <person name="Anantharaman K."/>
            <person name="Thomas B.C."/>
            <person name="Malmstrom R."/>
            <person name="Stieglmeier M."/>
            <person name="Klingl A."/>
            <person name="Woyke T."/>
            <person name="Ryan C.M."/>
            <person name="Banfield J.F."/>
        </authorList>
    </citation>
    <scope>NUCLEOTIDE SEQUENCE [LARGE SCALE GENOMIC DNA]</scope>
</reference>